<proteinExistence type="predicted"/>
<evidence type="ECO:0000313" key="2">
    <source>
        <dbReference type="EMBL" id="WFD25458.1"/>
    </source>
</evidence>
<feature type="region of interest" description="Disordered" evidence="1">
    <location>
        <begin position="395"/>
        <end position="425"/>
    </location>
</feature>
<organism evidence="2 3">
    <name type="scientific">Malassezia nana</name>
    <dbReference type="NCBI Taxonomy" id="180528"/>
    <lineage>
        <taxon>Eukaryota</taxon>
        <taxon>Fungi</taxon>
        <taxon>Dikarya</taxon>
        <taxon>Basidiomycota</taxon>
        <taxon>Ustilaginomycotina</taxon>
        <taxon>Malasseziomycetes</taxon>
        <taxon>Malasseziales</taxon>
        <taxon>Malasseziaceae</taxon>
        <taxon>Malassezia</taxon>
    </lineage>
</organism>
<gene>
    <name evidence="2" type="ORF">MNAN1_000418</name>
</gene>
<name>A0AAF0EJF7_9BASI</name>
<evidence type="ECO:0000313" key="3">
    <source>
        <dbReference type="Proteomes" id="UP001213623"/>
    </source>
</evidence>
<dbReference type="Proteomes" id="UP001213623">
    <property type="component" value="Chromosome 1"/>
</dbReference>
<dbReference type="EMBL" id="CP119892">
    <property type="protein sequence ID" value="WFD25458.1"/>
    <property type="molecule type" value="Genomic_DNA"/>
</dbReference>
<reference evidence="2" key="1">
    <citation type="submission" date="2023-03" db="EMBL/GenBank/DDBJ databases">
        <title>Mating type loci evolution in Malassezia.</title>
        <authorList>
            <person name="Coelho M.A."/>
        </authorList>
    </citation>
    <scope>NUCLEOTIDE SEQUENCE</scope>
    <source>
        <strain evidence="2">CBS 9557</strain>
    </source>
</reference>
<protein>
    <recommendedName>
        <fullName evidence="4">Arrestin-like N-terminal domain-containing protein</fullName>
    </recommendedName>
</protein>
<feature type="compositionally biased region" description="Low complexity" evidence="1">
    <location>
        <begin position="463"/>
        <end position="475"/>
    </location>
</feature>
<dbReference type="InterPro" id="IPR014756">
    <property type="entry name" value="Ig_E-set"/>
</dbReference>
<dbReference type="AlphaFoldDB" id="A0AAF0EJF7"/>
<sequence>MKSAQVAPCEVWIHLQSDLIWLVPAPSKDMPSQDQILDGVVEVECPTDRPIQGIDLRLVGVQKVGYPIANKEKSKALHWEEEVIFDRTLVIDKTKQAGDQALFLTKGVHDFEFHMILPAWVAPYERCRYGHTKYTLTSTVRGAGKNGGDVSVSRDIVPVQQQTPESGPLAFELTYHDTHESLHDMTISLTSMSLSVAGVLQLSMVHPTPPPSLNVLMVRVFVEQTYELYYPATDTWEAMPMEKLKVWELGVPPPRTRDMNQAKYWELGLWTAEGVQSGTRLGKAARSHIHVVRPLSHPHENGGCTGYRLKTAVRLPDHHHLRPTTMKGTHTRLWLSHAIGLEVLFLRLDQLDHRPESEMTGLAKPQVFSMLKTVAIPSCECTHDSIHLPPYMEASPVASVPESPRPSGRTLTLPLPRTDAPLSSQPEWNKLLHSLQALSKQRRRHRLSGLRATANEATSVHHAPSTSAPSSRPPSLVIERSTPSTPVIPVRRPNDVLVTQRSQSQPADHGVPRNLPVGTPWAVSNMPPRSGEGTTCNCARTTAQLQELDERLMEGAPTAPGAWNETATSDAVPPPWTPSSRPTSPTNEWYVRARGSSSKSVL</sequence>
<accession>A0AAF0EJF7</accession>
<dbReference type="InterPro" id="IPR014752">
    <property type="entry name" value="Arrestin-like_C"/>
</dbReference>
<evidence type="ECO:0008006" key="4">
    <source>
        <dbReference type="Google" id="ProtNLM"/>
    </source>
</evidence>
<keyword evidence="3" id="KW-1185">Reference proteome</keyword>
<dbReference type="Gene3D" id="2.60.40.640">
    <property type="match status" value="1"/>
</dbReference>
<feature type="region of interest" description="Disordered" evidence="1">
    <location>
        <begin position="555"/>
        <end position="602"/>
    </location>
</feature>
<evidence type="ECO:0000256" key="1">
    <source>
        <dbReference type="SAM" id="MobiDB-lite"/>
    </source>
</evidence>
<dbReference type="SUPFAM" id="SSF81296">
    <property type="entry name" value="E set domains"/>
    <property type="match status" value="1"/>
</dbReference>
<feature type="region of interest" description="Disordered" evidence="1">
    <location>
        <begin position="453"/>
        <end position="493"/>
    </location>
</feature>